<evidence type="ECO:0000313" key="4">
    <source>
        <dbReference type="Proteomes" id="UP001305647"/>
    </source>
</evidence>
<dbReference type="Proteomes" id="UP001305647">
    <property type="component" value="Unassembled WGS sequence"/>
</dbReference>
<dbReference type="InterPro" id="IPR054505">
    <property type="entry name" value="Myb_DNA-bind_8"/>
</dbReference>
<name>A0AAN6Q526_9PEZI</name>
<feature type="compositionally biased region" description="Basic residues" evidence="1">
    <location>
        <begin position="297"/>
        <end position="314"/>
    </location>
</feature>
<accession>A0AAN6Q526</accession>
<protein>
    <recommendedName>
        <fullName evidence="2">Myb-like DNA-binding domain-containing protein</fullName>
    </recommendedName>
</protein>
<reference evidence="3" key="1">
    <citation type="journal article" date="2023" name="Mol. Phylogenet. Evol.">
        <title>Genome-scale phylogeny and comparative genomics of the fungal order Sordariales.</title>
        <authorList>
            <person name="Hensen N."/>
            <person name="Bonometti L."/>
            <person name="Westerberg I."/>
            <person name="Brannstrom I.O."/>
            <person name="Guillou S."/>
            <person name="Cros-Aarteil S."/>
            <person name="Calhoun S."/>
            <person name="Haridas S."/>
            <person name="Kuo A."/>
            <person name="Mondo S."/>
            <person name="Pangilinan J."/>
            <person name="Riley R."/>
            <person name="LaButti K."/>
            <person name="Andreopoulos B."/>
            <person name="Lipzen A."/>
            <person name="Chen C."/>
            <person name="Yan M."/>
            <person name="Daum C."/>
            <person name="Ng V."/>
            <person name="Clum A."/>
            <person name="Steindorff A."/>
            <person name="Ohm R.A."/>
            <person name="Martin F."/>
            <person name="Silar P."/>
            <person name="Natvig D.O."/>
            <person name="Lalanne C."/>
            <person name="Gautier V."/>
            <person name="Ament-Velasquez S.L."/>
            <person name="Kruys A."/>
            <person name="Hutchinson M.I."/>
            <person name="Powell A.J."/>
            <person name="Barry K."/>
            <person name="Miller A.N."/>
            <person name="Grigoriev I.V."/>
            <person name="Debuchy R."/>
            <person name="Gladieux P."/>
            <person name="Hiltunen Thoren M."/>
            <person name="Johannesson H."/>
        </authorList>
    </citation>
    <scope>NUCLEOTIDE SEQUENCE</scope>
    <source>
        <strain evidence="3">CBS 757.83</strain>
    </source>
</reference>
<proteinExistence type="predicted"/>
<evidence type="ECO:0000259" key="2">
    <source>
        <dbReference type="Pfam" id="PF22980"/>
    </source>
</evidence>
<dbReference type="AlphaFoldDB" id="A0AAN6Q526"/>
<dbReference type="EMBL" id="MU863637">
    <property type="protein sequence ID" value="KAK4101002.1"/>
    <property type="molecule type" value="Genomic_DNA"/>
</dbReference>
<feature type="compositionally biased region" description="Low complexity" evidence="1">
    <location>
        <begin position="266"/>
        <end position="278"/>
    </location>
</feature>
<feature type="region of interest" description="Disordered" evidence="1">
    <location>
        <begin position="53"/>
        <end position="130"/>
    </location>
</feature>
<evidence type="ECO:0000313" key="3">
    <source>
        <dbReference type="EMBL" id="KAK4101002.1"/>
    </source>
</evidence>
<gene>
    <name evidence="3" type="ORF">N658DRAFT_76520</name>
</gene>
<evidence type="ECO:0000256" key="1">
    <source>
        <dbReference type="SAM" id="MobiDB-lite"/>
    </source>
</evidence>
<feature type="compositionally biased region" description="Low complexity" evidence="1">
    <location>
        <begin position="286"/>
        <end position="296"/>
    </location>
</feature>
<keyword evidence="4" id="KW-1185">Reference proteome</keyword>
<feature type="domain" description="Myb-like DNA-binding" evidence="2">
    <location>
        <begin position="8"/>
        <end position="53"/>
    </location>
</feature>
<comment type="caution">
    <text evidence="3">The sequence shown here is derived from an EMBL/GenBank/DDBJ whole genome shotgun (WGS) entry which is preliminary data.</text>
</comment>
<feature type="region of interest" description="Disordered" evidence="1">
    <location>
        <begin position="253"/>
        <end position="325"/>
    </location>
</feature>
<reference evidence="3" key="2">
    <citation type="submission" date="2023-05" db="EMBL/GenBank/DDBJ databases">
        <authorList>
            <consortium name="Lawrence Berkeley National Laboratory"/>
            <person name="Steindorff A."/>
            <person name="Hensen N."/>
            <person name="Bonometti L."/>
            <person name="Westerberg I."/>
            <person name="Brannstrom I.O."/>
            <person name="Guillou S."/>
            <person name="Cros-Aarteil S."/>
            <person name="Calhoun S."/>
            <person name="Haridas S."/>
            <person name="Kuo A."/>
            <person name="Mondo S."/>
            <person name="Pangilinan J."/>
            <person name="Riley R."/>
            <person name="Labutti K."/>
            <person name="Andreopoulos B."/>
            <person name="Lipzen A."/>
            <person name="Chen C."/>
            <person name="Yanf M."/>
            <person name="Daum C."/>
            <person name="Ng V."/>
            <person name="Clum A."/>
            <person name="Ohm R."/>
            <person name="Martin F."/>
            <person name="Silar P."/>
            <person name="Natvig D."/>
            <person name="Lalanne C."/>
            <person name="Gautier V."/>
            <person name="Ament-Velasquez S.L."/>
            <person name="Kruys A."/>
            <person name="Hutchinson M.I."/>
            <person name="Powell A.J."/>
            <person name="Barry K."/>
            <person name="Miller A.N."/>
            <person name="Grigoriev I.V."/>
            <person name="Debuchy R."/>
            <person name="Gladieux P."/>
            <person name="Thoren M.H."/>
            <person name="Johannesson H."/>
        </authorList>
    </citation>
    <scope>NUCLEOTIDE SEQUENCE</scope>
    <source>
        <strain evidence="3">CBS 757.83</strain>
    </source>
</reference>
<organism evidence="3 4">
    <name type="scientific">Parathielavia hyrcaniae</name>
    <dbReference type="NCBI Taxonomy" id="113614"/>
    <lineage>
        <taxon>Eukaryota</taxon>
        <taxon>Fungi</taxon>
        <taxon>Dikarya</taxon>
        <taxon>Ascomycota</taxon>
        <taxon>Pezizomycotina</taxon>
        <taxon>Sordariomycetes</taxon>
        <taxon>Sordariomycetidae</taxon>
        <taxon>Sordariales</taxon>
        <taxon>Chaetomiaceae</taxon>
        <taxon>Parathielavia</taxon>
    </lineage>
</organism>
<feature type="compositionally biased region" description="Basic and acidic residues" evidence="1">
    <location>
        <begin position="80"/>
        <end position="95"/>
    </location>
</feature>
<sequence length="461" mass="49286">MSNNDNVMARFLFAILQQKCLKDIDWNKVAQDPILAQPITNGHAARMRFSRFKAGMLGTEPQRRNRTNPSNSKSRVSKNKKGDKPMPKKEEEEKSSGSGIGNIKTEKPTGAASTIIKSERSDIRQSQPPASMTIPAMTMKTEPGLVHPYSQHQRHPSIFSTASPRIKQEERVFATDAKTMANTTPPMPEPRPFGLVTTPTSTASASSIPYLDNQYRMQMRFPTPCSDSDGVPSMNGFLPLSPVPSTADLFHHQHHPQHHQLVGAGSPPLSTAASASSPYDFAQCDSSPTPWHSQPHPQHHHSVAHALGHAHHHSQPTMYSAPPSSASAAAFGLGLNLGLGSDHSCNSNSNSSSNNNLNSIMNTFCGEHQHHHHQGHGFDEDGHFELDPLGLNVGGGASTGASAGVGVGGGGGMSLFREREMEREMEMAAAAVAGQQGGAGGGGNTAGGQQVKGEWEEGLMF</sequence>
<dbReference type="Pfam" id="PF22980">
    <property type="entry name" value="Myb_DNA-bind_8"/>
    <property type="match status" value="1"/>
</dbReference>